<dbReference type="GO" id="GO:0035686">
    <property type="term" value="C:sperm fibrous sheath"/>
    <property type="evidence" value="ECO:0007669"/>
    <property type="project" value="TreeGrafter"/>
</dbReference>
<feature type="compositionally biased region" description="Polar residues" evidence="1">
    <location>
        <begin position="157"/>
        <end position="171"/>
    </location>
</feature>
<dbReference type="AlphaFoldDB" id="A0A7K9D740"/>
<evidence type="ECO:0000313" key="4">
    <source>
        <dbReference type="Proteomes" id="UP000518305"/>
    </source>
</evidence>
<gene>
    <name evidence="3" type="primary">Cabyr</name>
    <name evidence="3" type="ORF">HEMCOM_R15374</name>
</gene>
<feature type="domain" description="RIIa" evidence="2">
    <location>
        <begin position="14"/>
        <end position="51"/>
    </location>
</feature>
<dbReference type="InterPro" id="IPR003117">
    <property type="entry name" value="cAMP_dep_PK_reg_su_I/II_a/b"/>
</dbReference>
<dbReference type="SMART" id="SM00394">
    <property type="entry name" value="RIIa"/>
    <property type="match status" value="1"/>
</dbReference>
<dbReference type="InterPro" id="IPR038848">
    <property type="entry name" value="CABYR"/>
</dbReference>
<dbReference type="GO" id="GO:0005737">
    <property type="term" value="C:cytoplasm"/>
    <property type="evidence" value="ECO:0007669"/>
    <property type="project" value="TreeGrafter"/>
</dbReference>
<accession>A0A7K9D740</accession>
<dbReference type="EMBL" id="VWZJ01006664">
    <property type="protein sequence ID" value="NXG60348.1"/>
    <property type="molecule type" value="Genomic_DNA"/>
</dbReference>
<feature type="non-terminal residue" evidence="3">
    <location>
        <position position="199"/>
    </location>
</feature>
<organism evidence="3 4">
    <name type="scientific">Hemiprocne comata</name>
    <dbReference type="NCBI Taxonomy" id="243314"/>
    <lineage>
        <taxon>Eukaryota</taxon>
        <taxon>Metazoa</taxon>
        <taxon>Chordata</taxon>
        <taxon>Craniata</taxon>
        <taxon>Vertebrata</taxon>
        <taxon>Euteleostomi</taxon>
        <taxon>Archelosauria</taxon>
        <taxon>Archosauria</taxon>
        <taxon>Dinosauria</taxon>
        <taxon>Saurischia</taxon>
        <taxon>Theropoda</taxon>
        <taxon>Coelurosauria</taxon>
        <taxon>Aves</taxon>
        <taxon>Neognathae</taxon>
        <taxon>Neoaves</taxon>
        <taxon>Strisores</taxon>
        <taxon>Apodiformes</taxon>
        <taxon>Apodidae</taxon>
        <taxon>Hemiprocninae</taxon>
        <taxon>Hemiprocne</taxon>
    </lineage>
</organism>
<sequence length="199" mass="21402">AKMQSPQITVVVPPGLEDVLEAVTRAVIEKNPDNMIEFFALYFQELVSFQKEHTNLDITELVEKFELISENGDEGLEETTPEFSGESKQRDMCTDPEEDPLLEEPAIQYSSKETQYPSVPSSMAGSKSLPGSDGAPSPAAHELSRSDSFCSVRDVATSVQTLHGDSQTSEGECTPVESAAEDASVSAAGASVESVRSQP</sequence>
<dbReference type="Pfam" id="PF02197">
    <property type="entry name" value="RIIa"/>
    <property type="match status" value="1"/>
</dbReference>
<protein>
    <submittedName>
        <fullName evidence="3">CABYR protein</fullName>
    </submittedName>
</protein>
<dbReference type="InterPro" id="IPR047579">
    <property type="entry name" value="DD_CABYR_SP17"/>
</dbReference>
<keyword evidence="4" id="KW-1185">Reference proteome</keyword>
<dbReference type="CDD" id="cd12100">
    <property type="entry name" value="DD_CABYR_SP17"/>
    <property type="match status" value="1"/>
</dbReference>
<feature type="non-terminal residue" evidence="3">
    <location>
        <position position="1"/>
    </location>
</feature>
<name>A0A7K9D740_9AVES</name>
<dbReference type="Gene3D" id="1.20.890.10">
    <property type="entry name" value="cAMP-dependent protein kinase regulatory subunit, dimerization-anchoring domain"/>
    <property type="match status" value="1"/>
</dbReference>
<dbReference type="Proteomes" id="UP000518305">
    <property type="component" value="Unassembled WGS sequence"/>
</dbReference>
<reference evidence="3 4" key="1">
    <citation type="submission" date="2019-09" db="EMBL/GenBank/DDBJ databases">
        <title>Bird 10,000 Genomes (B10K) Project - Family phase.</title>
        <authorList>
            <person name="Zhang G."/>
        </authorList>
    </citation>
    <scope>NUCLEOTIDE SEQUENCE [LARGE SCALE GENOMIC DNA]</scope>
    <source>
        <strain evidence="3">B10K-DU-001-23</strain>
        <tissue evidence="3">Muscle</tissue>
    </source>
</reference>
<dbReference type="PANTHER" id="PTHR15494:SF0">
    <property type="entry name" value="CALCIUM-BINDING TYROSINE PHOSPHORYLATION-REGULATED PROTEIN"/>
    <property type="match status" value="1"/>
</dbReference>
<evidence type="ECO:0000313" key="3">
    <source>
        <dbReference type="EMBL" id="NXG60348.1"/>
    </source>
</evidence>
<feature type="region of interest" description="Disordered" evidence="1">
    <location>
        <begin position="72"/>
        <end position="199"/>
    </location>
</feature>
<proteinExistence type="predicted"/>
<dbReference type="GO" id="GO:0005509">
    <property type="term" value="F:calcium ion binding"/>
    <property type="evidence" value="ECO:0007669"/>
    <property type="project" value="InterPro"/>
</dbReference>
<dbReference type="PANTHER" id="PTHR15494">
    <property type="entry name" value="CALCIUM-BINDING TYROSINE PHOSPHORYLATION-REGULATED PROTEIN"/>
    <property type="match status" value="1"/>
</dbReference>
<evidence type="ECO:0000256" key="1">
    <source>
        <dbReference type="SAM" id="MobiDB-lite"/>
    </source>
</evidence>
<dbReference type="SUPFAM" id="SSF47391">
    <property type="entry name" value="Dimerization-anchoring domain of cAMP-dependent PK regulatory subunit"/>
    <property type="match status" value="1"/>
</dbReference>
<dbReference type="GO" id="GO:0048240">
    <property type="term" value="P:sperm capacitation"/>
    <property type="evidence" value="ECO:0007669"/>
    <property type="project" value="InterPro"/>
</dbReference>
<evidence type="ECO:0000259" key="2">
    <source>
        <dbReference type="SMART" id="SM00394"/>
    </source>
</evidence>
<feature type="compositionally biased region" description="Polar residues" evidence="1">
    <location>
        <begin position="108"/>
        <end position="125"/>
    </location>
</feature>
<dbReference type="OrthoDB" id="252964at2759"/>
<comment type="caution">
    <text evidence="3">The sequence shown here is derived from an EMBL/GenBank/DDBJ whole genome shotgun (WGS) entry which is preliminary data.</text>
</comment>
<feature type="compositionally biased region" description="Low complexity" evidence="1">
    <location>
        <begin position="176"/>
        <end position="199"/>
    </location>
</feature>